<dbReference type="AlphaFoldDB" id="A0AAW6ARB9"/>
<evidence type="ECO:0000313" key="2">
    <source>
        <dbReference type="EMBL" id="MDB1839560.1"/>
    </source>
</evidence>
<gene>
    <name evidence="2" type="ORF">PMW86_08165</name>
</gene>
<organism evidence="2 3">
    <name type="scientific">Collinsella aerofaciens</name>
    <dbReference type="NCBI Taxonomy" id="74426"/>
    <lineage>
        <taxon>Bacteria</taxon>
        <taxon>Bacillati</taxon>
        <taxon>Actinomycetota</taxon>
        <taxon>Coriobacteriia</taxon>
        <taxon>Coriobacteriales</taxon>
        <taxon>Coriobacteriaceae</taxon>
        <taxon>Collinsella</taxon>
    </lineage>
</organism>
<accession>A0AAW6ARB9</accession>
<evidence type="ECO:0000313" key="3">
    <source>
        <dbReference type="Proteomes" id="UP001212741"/>
    </source>
</evidence>
<dbReference type="Proteomes" id="UP001212741">
    <property type="component" value="Unassembled WGS sequence"/>
</dbReference>
<dbReference type="InterPro" id="IPR045792">
    <property type="entry name" value="DUF6036"/>
</dbReference>
<reference evidence="2" key="1">
    <citation type="submission" date="2023-01" db="EMBL/GenBank/DDBJ databases">
        <title>Human gut microbiome strain richness.</title>
        <authorList>
            <person name="Chen-Liaw A."/>
        </authorList>
    </citation>
    <scope>NUCLEOTIDE SEQUENCE</scope>
    <source>
        <strain evidence="2">D54st1_D6_D54t1_190329</strain>
    </source>
</reference>
<proteinExistence type="predicted"/>
<evidence type="ECO:0000259" key="1">
    <source>
        <dbReference type="Pfam" id="PF19502"/>
    </source>
</evidence>
<comment type="caution">
    <text evidence="2">The sequence shown here is derived from an EMBL/GenBank/DDBJ whole genome shotgun (WGS) entry which is preliminary data.</text>
</comment>
<name>A0AAW6ARB9_9ACTN</name>
<sequence>MEDLAVMKLYAFRPNDIIDLHSQAFVDRLDWGLLERLIFDEGEALASSPSERSYQEMVCAYRQYKKEVLG</sequence>
<protein>
    <submittedName>
        <fullName evidence="2">DUF6036 family nucleotidyltransferase</fullName>
    </submittedName>
</protein>
<dbReference type="Pfam" id="PF19502">
    <property type="entry name" value="DUF6036"/>
    <property type="match status" value="1"/>
</dbReference>
<feature type="domain" description="DUF6036" evidence="1">
    <location>
        <begin position="2"/>
        <end position="68"/>
    </location>
</feature>
<dbReference type="EMBL" id="JAQLEC010000033">
    <property type="protein sequence ID" value="MDB1839560.1"/>
    <property type="molecule type" value="Genomic_DNA"/>
</dbReference>
<dbReference type="RefSeq" id="WP_267473405.1">
    <property type="nucleotide sequence ID" value="NZ_JADNPG010000030.1"/>
</dbReference>